<proteinExistence type="predicted"/>
<evidence type="ECO:0000313" key="3">
    <source>
        <dbReference type="Proteomes" id="UP001595882"/>
    </source>
</evidence>
<organism evidence="2 3">
    <name type="scientific">Gracilibacillus xinjiangensis</name>
    <dbReference type="NCBI Taxonomy" id="1193282"/>
    <lineage>
        <taxon>Bacteria</taxon>
        <taxon>Bacillati</taxon>
        <taxon>Bacillota</taxon>
        <taxon>Bacilli</taxon>
        <taxon>Bacillales</taxon>
        <taxon>Bacillaceae</taxon>
        <taxon>Gracilibacillus</taxon>
    </lineage>
</organism>
<feature type="transmembrane region" description="Helical" evidence="1">
    <location>
        <begin position="6"/>
        <end position="26"/>
    </location>
</feature>
<evidence type="ECO:0008006" key="4">
    <source>
        <dbReference type="Google" id="ProtNLM"/>
    </source>
</evidence>
<keyword evidence="3" id="KW-1185">Reference proteome</keyword>
<keyword evidence="1" id="KW-0812">Transmembrane</keyword>
<dbReference type="Pfam" id="PF22282">
    <property type="entry name" value="CydS"/>
    <property type="match status" value="1"/>
</dbReference>
<evidence type="ECO:0000256" key="1">
    <source>
        <dbReference type="SAM" id="Phobius"/>
    </source>
</evidence>
<reference evidence="3" key="1">
    <citation type="journal article" date="2019" name="Int. J. Syst. Evol. Microbiol.">
        <title>The Global Catalogue of Microorganisms (GCM) 10K type strain sequencing project: providing services to taxonomists for standard genome sequencing and annotation.</title>
        <authorList>
            <consortium name="The Broad Institute Genomics Platform"/>
            <consortium name="The Broad Institute Genome Sequencing Center for Infectious Disease"/>
            <person name="Wu L."/>
            <person name="Ma J."/>
        </authorList>
    </citation>
    <scope>NUCLEOTIDE SEQUENCE [LARGE SCALE GENOMIC DNA]</scope>
    <source>
        <strain evidence="3">CCUG 37865</strain>
    </source>
</reference>
<keyword evidence="1" id="KW-1133">Transmembrane helix</keyword>
<gene>
    <name evidence="2" type="ORF">ACFOY7_11215</name>
</gene>
<dbReference type="RefSeq" id="WP_390252170.1">
    <property type="nucleotide sequence ID" value="NZ_JBHSDT010000008.1"/>
</dbReference>
<keyword evidence="1" id="KW-0472">Membrane</keyword>
<protein>
    <recommendedName>
        <fullName evidence="4">Cbb3-type cytochrome oxidase assembly protein CcoS</fullName>
    </recommendedName>
</protein>
<dbReference type="InterPro" id="IPR054381">
    <property type="entry name" value="CydS"/>
</dbReference>
<name>A0ABV8WWG9_9BACI</name>
<dbReference type="Proteomes" id="UP001595882">
    <property type="component" value="Unassembled WGS sequence"/>
</dbReference>
<accession>A0ABV8WWG9</accession>
<evidence type="ECO:0000313" key="2">
    <source>
        <dbReference type="EMBL" id="MFC4403637.1"/>
    </source>
</evidence>
<comment type="caution">
    <text evidence="2">The sequence shown here is derived from an EMBL/GenBank/DDBJ whole genome shotgun (WGS) entry which is preliminary data.</text>
</comment>
<sequence length="33" mass="4100">MEQFIYFYAPFLVVIISIIFCFWFVLQNDTFDE</sequence>
<dbReference type="EMBL" id="JBHSDT010000008">
    <property type="protein sequence ID" value="MFC4403637.1"/>
    <property type="molecule type" value="Genomic_DNA"/>
</dbReference>